<dbReference type="Proteomes" id="UP000231987">
    <property type="component" value="Unassembled WGS sequence"/>
</dbReference>
<evidence type="ECO:0000313" key="2">
    <source>
        <dbReference type="EMBL" id="PJR05485.1"/>
    </source>
</evidence>
<dbReference type="SUPFAM" id="SSF48452">
    <property type="entry name" value="TPR-like"/>
    <property type="match status" value="1"/>
</dbReference>
<sequence length="109" mass="11986">MKDISTAPVSDEVRTQMVAEAKFLRAYAYSDLITFFGDVPLITEVLTLDEAYVSRNAKSEVLTQILSDFTDAIAVLPKSYSEVGRATKGAALAYKAKILLYNEQWDAAA</sequence>
<dbReference type="AlphaFoldDB" id="A0A2J0YSC5"/>
<dbReference type="Gene3D" id="1.25.40.390">
    <property type="match status" value="1"/>
</dbReference>
<feature type="non-terminal residue" evidence="2">
    <location>
        <position position="109"/>
    </location>
</feature>
<reference evidence="2 3" key="1">
    <citation type="submission" date="2017-06" db="EMBL/GenBank/DDBJ databases">
        <title>Ensifer strains isolated from leguminous trees and herbs display diverse denitrification phenotypes with some acting as strong N2O sinks.</title>
        <authorList>
            <person name="Woliy K."/>
            <person name="Mania D."/>
            <person name="Bakken L.R."/>
            <person name="Frostegard A."/>
        </authorList>
    </citation>
    <scope>NUCLEOTIDE SEQUENCE [LARGE SCALE GENOMIC DNA]</scope>
    <source>
        <strain evidence="2 3">AC50a</strain>
    </source>
</reference>
<name>A0A2J0YSC5_RHIML</name>
<accession>A0A2J0YSC5</accession>
<evidence type="ECO:0000313" key="3">
    <source>
        <dbReference type="Proteomes" id="UP000231987"/>
    </source>
</evidence>
<dbReference type="InterPro" id="IPR033985">
    <property type="entry name" value="SusD-like_N"/>
</dbReference>
<proteinExistence type="predicted"/>
<feature type="domain" description="SusD-like N-terminal" evidence="1">
    <location>
        <begin position="11"/>
        <end position="100"/>
    </location>
</feature>
<dbReference type="EMBL" id="NJGD01000222">
    <property type="protein sequence ID" value="PJR05485.1"/>
    <property type="molecule type" value="Genomic_DNA"/>
</dbReference>
<organism evidence="2 3">
    <name type="scientific">Rhizobium meliloti</name>
    <name type="common">Ensifer meliloti</name>
    <name type="synonym">Sinorhizobium meliloti</name>
    <dbReference type="NCBI Taxonomy" id="382"/>
    <lineage>
        <taxon>Bacteria</taxon>
        <taxon>Pseudomonadati</taxon>
        <taxon>Pseudomonadota</taxon>
        <taxon>Alphaproteobacteria</taxon>
        <taxon>Hyphomicrobiales</taxon>
        <taxon>Rhizobiaceae</taxon>
        <taxon>Sinorhizobium/Ensifer group</taxon>
        <taxon>Sinorhizobium</taxon>
    </lineage>
</organism>
<evidence type="ECO:0000259" key="1">
    <source>
        <dbReference type="Pfam" id="PF14322"/>
    </source>
</evidence>
<comment type="caution">
    <text evidence="2">The sequence shown here is derived from an EMBL/GenBank/DDBJ whole genome shotgun (WGS) entry which is preliminary data.</text>
</comment>
<protein>
    <submittedName>
        <fullName evidence="2">RagB/SusD family nutrient uptake outer membrane protein</fullName>
    </submittedName>
</protein>
<dbReference type="Pfam" id="PF14322">
    <property type="entry name" value="SusD-like_3"/>
    <property type="match status" value="1"/>
</dbReference>
<gene>
    <name evidence="2" type="ORF">CEJ86_34000</name>
</gene>
<dbReference type="InterPro" id="IPR011990">
    <property type="entry name" value="TPR-like_helical_dom_sf"/>
</dbReference>